<name>A0A1R3RIM6_ASPC5</name>
<dbReference type="Proteomes" id="UP000188318">
    <property type="component" value="Unassembled WGS sequence"/>
</dbReference>
<accession>A0A1R3RIM6</accession>
<evidence type="ECO:0000256" key="1">
    <source>
        <dbReference type="SAM" id="MobiDB-lite"/>
    </source>
</evidence>
<keyword evidence="3" id="KW-1185">Reference proteome</keyword>
<dbReference type="OrthoDB" id="4966at2759"/>
<dbReference type="STRING" id="602072.A0A1R3RIM6"/>
<evidence type="ECO:0000313" key="3">
    <source>
        <dbReference type="Proteomes" id="UP000188318"/>
    </source>
</evidence>
<evidence type="ECO:0000313" key="2">
    <source>
        <dbReference type="EMBL" id="OOF94323.1"/>
    </source>
</evidence>
<dbReference type="OMA" id="GALQYEG"/>
<dbReference type="VEuPathDB" id="FungiDB:ASPCADRAFT_508086"/>
<dbReference type="EMBL" id="KV907502">
    <property type="protein sequence ID" value="OOF94323.1"/>
    <property type="molecule type" value="Genomic_DNA"/>
</dbReference>
<sequence length="615" mass="69017">MNTNPSHDDVVAAESLLCLSGAAKSAPGPEQSSHAQDATLRKTLNVSVLHGRSSGQVHTPALLLHQPIDRLPLTTQERVNSSQPPPDFVEQERRPARTAQQPQPITTSLNREQALQAYLIRQQLIAGIQPQNIIPMRQPNNNNNTGEKTPAVIQITNAGVTVPKIPPAQFTGGFYPLPKHQVQFTPPPNAGTVVTRPQSAAEVRTPETTTTIIPARPATAALRINPPDIRITPQQQPQTIHQPVPNPNWNPAFTMLISPRPQTPKSEREDFDLLQAFIYFPHLAVLLTTYLSTDDLVTLGSTSKSFHYFLSTHISGVIQAQITHIPSAATTFPFLCYPKLCTHPGHWHQHPPPLPPLSPPPPSTQSPTPLSHLLPSIPWLRMITHRDLTTKEILHLLHTAGYPLPLICSLSIHKLWFLMDIPDNARREWTIRNPRLWQDGDIFFAVLFLVQVDMYLREKRDQRSNFIRRLIMAQPTLTFLKDYMRGRVLRENLDMLAAFVRWRYVPGVGEEGMQIFGVPYEMVGGLQFEGYGRGRGRGRGVGMETKAKLVRPDALVLREMARRGLSMQDMYRDLFLLGQGGKYFPVERIGVSWVKEMVAAAEGMGWNWTDAVRLD</sequence>
<protein>
    <submittedName>
        <fullName evidence="2">Uncharacterized protein</fullName>
    </submittedName>
</protein>
<feature type="region of interest" description="Disordered" evidence="1">
    <location>
        <begin position="77"/>
        <end position="104"/>
    </location>
</feature>
<reference evidence="3" key="1">
    <citation type="journal article" date="2017" name="Genome Biol.">
        <title>Comparative genomics reveals high biological diversity and specific adaptations in the industrially and medically important fungal genus Aspergillus.</title>
        <authorList>
            <person name="de Vries R.P."/>
            <person name="Riley R."/>
            <person name="Wiebenga A."/>
            <person name="Aguilar-Osorio G."/>
            <person name="Amillis S."/>
            <person name="Uchima C.A."/>
            <person name="Anderluh G."/>
            <person name="Asadollahi M."/>
            <person name="Askin M."/>
            <person name="Barry K."/>
            <person name="Battaglia E."/>
            <person name="Bayram O."/>
            <person name="Benocci T."/>
            <person name="Braus-Stromeyer S.A."/>
            <person name="Caldana C."/>
            <person name="Canovas D."/>
            <person name="Cerqueira G.C."/>
            <person name="Chen F."/>
            <person name="Chen W."/>
            <person name="Choi C."/>
            <person name="Clum A."/>
            <person name="Dos Santos R.A."/>
            <person name="Damasio A.R."/>
            <person name="Diallinas G."/>
            <person name="Emri T."/>
            <person name="Fekete E."/>
            <person name="Flipphi M."/>
            <person name="Freyberg S."/>
            <person name="Gallo A."/>
            <person name="Gournas C."/>
            <person name="Habgood R."/>
            <person name="Hainaut M."/>
            <person name="Harispe M.L."/>
            <person name="Henrissat B."/>
            <person name="Hilden K.S."/>
            <person name="Hope R."/>
            <person name="Hossain A."/>
            <person name="Karabika E."/>
            <person name="Karaffa L."/>
            <person name="Karanyi Z."/>
            <person name="Krasevec N."/>
            <person name="Kuo A."/>
            <person name="Kusch H."/>
            <person name="LaButti K."/>
            <person name="Lagendijk E.L."/>
            <person name="Lapidus A."/>
            <person name="Levasseur A."/>
            <person name="Lindquist E."/>
            <person name="Lipzen A."/>
            <person name="Logrieco A.F."/>
            <person name="MacCabe A."/>
            <person name="Maekelae M.R."/>
            <person name="Malavazi I."/>
            <person name="Melin P."/>
            <person name="Meyer V."/>
            <person name="Mielnichuk N."/>
            <person name="Miskei M."/>
            <person name="Molnar A.P."/>
            <person name="Mule G."/>
            <person name="Ngan C.Y."/>
            <person name="Orejas M."/>
            <person name="Orosz E."/>
            <person name="Ouedraogo J.P."/>
            <person name="Overkamp K.M."/>
            <person name="Park H.-S."/>
            <person name="Perrone G."/>
            <person name="Piumi F."/>
            <person name="Punt P.J."/>
            <person name="Ram A.F."/>
            <person name="Ramon A."/>
            <person name="Rauscher S."/>
            <person name="Record E."/>
            <person name="Riano-Pachon D.M."/>
            <person name="Robert V."/>
            <person name="Roehrig J."/>
            <person name="Ruller R."/>
            <person name="Salamov A."/>
            <person name="Salih N.S."/>
            <person name="Samson R.A."/>
            <person name="Sandor E."/>
            <person name="Sanguinetti M."/>
            <person name="Schuetze T."/>
            <person name="Sepcic K."/>
            <person name="Shelest E."/>
            <person name="Sherlock G."/>
            <person name="Sophianopoulou V."/>
            <person name="Squina F.M."/>
            <person name="Sun H."/>
            <person name="Susca A."/>
            <person name="Todd R.B."/>
            <person name="Tsang A."/>
            <person name="Unkles S.E."/>
            <person name="van de Wiele N."/>
            <person name="van Rossen-Uffink D."/>
            <person name="Oliveira J.V."/>
            <person name="Vesth T.C."/>
            <person name="Visser J."/>
            <person name="Yu J.-H."/>
            <person name="Zhou M."/>
            <person name="Andersen M.R."/>
            <person name="Archer D.B."/>
            <person name="Baker S.E."/>
            <person name="Benoit I."/>
            <person name="Brakhage A.A."/>
            <person name="Braus G.H."/>
            <person name="Fischer R."/>
            <person name="Frisvad J.C."/>
            <person name="Goldman G.H."/>
            <person name="Houbraken J."/>
            <person name="Oakley B."/>
            <person name="Pocsi I."/>
            <person name="Scazzocchio C."/>
            <person name="Seiboth B."/>
            <person name="vanKuyk P.A."/>
            <person name="Wortman J."/>
            <person name="Dyer P.S."/>
            <person name="Grigoriev I.V."/>
        </authorList>
    </citation>
    <scope>NUCLEOTIDE SEQUENCE [LARGE SCALE GENOMIC DNA]</scope>
    <source>
        <strain evidence="3">ITEM 5010</strain>
    </source>
</reference>
<organism evidence="2 3">
    <name type="scientific">Aspergillus carbonarius (strain ITEM 5010)</name>
    <dbReference type="NCBI Taxonomy" id="602072"/>
    <lineage>
        <taxon>Eukaryota</taxon>
        <taxon>Fungi</taxon>
        <taxon>Dikarya</taxon>
        <taxon>Ascomycota</taxon>
        <taxon>Pezizomycotina</taxon>
        <taxon>Eurotiomycetes</taxon>
        <taxon>Eurotiomycetidae</taxon>
        <taxon>Eurotiales</taxon>
        <taxon>Aspergillaceae</taxon>
        <taxon>Aspergillus</taxon>
        <taxon>Aspergillus subgen. Circumdati</taxon>
    </lineage>
</organism>
<proteinExistence type="predicted"/>
<dbReference type="AlphaFoldDB" id="A0A1R3RIM6"/>
<gene>
    <name evidence="2" type="ORF">ASPCADRAFT_508086</name>
</gene>